<evidence type="ECO:0000313" key="3">
    <source>
        <dbReference type="Proteomes" id="UP000765509"/>
    </source>
</evidence>
<keyword evidence="3" id="KW-1185">Reference proteome</keyword>
<evidence type="ECO:0000313" key="2">
    <source>
        <dbReference type="EMBL" id="MBW0590820.1"/>
    </source>
</evidence>
<sequence>MLSMGHLLVPSKTGPRGPPIAPTDHRPRHRDHGPWTLGPQEHQMAKKRPYIHEIKKSTQDPEKAKRAINSNLIKIHHRKGQGPNYSGKAKEDSRPYSGISKVIGDKTPLKIFPRQFQSRQRKAQHQVGP</sequence>
<feature type="region of interest" description="Disordered" evidence="1">
    <location>
        <begin position="76"/>
        <end position="101"/>
    </location>
</feature>
<comment type="caution">
    <text evidence="2">The sequence shown here is derived from an EMBL/GenBank/DDBJ whole genome shotgun (WGS) entry which is preliminary data.</text>
</comment>
<gene>
    <name evidence="2" type="ORF">O181_130535</name>
</gene>
<organism evidence="2 3">
    <name type="scientific">Austropuccinia psidii MF-1</name>
    <dbReference type="NCBI Taxonomy" id="1389203"/>
    <lineage>
        <taxon>Eukaryota</taxon>
        <taxon>Fungi</taxon>
        <taxon>Dikarya</taxon>
        <taxon>Basidiomycota</taxon>
        <taxon>Pucciniomycotina</taxon>
        <taxon>Pucciniomycetes</taxon>
        <taxon>Pucciniales</taxon>
        <taxon>Sphaerophragmiaceae</taxon>
        <taxon>Austropuccinia</taxon>
    </lineage>
</organism>
<dbReference type="Proteomes" id="UP000765509">
    <property type="component" value="Unassembled WGS sequence"/>
</dbReference>
<evidence type="ECO:0000256" key="1">
    <source>
        <dbReference type="SAM" id="MobiDB-lite"/>
    </source>
</evidence>
<dbReference type="EMBL" id="AVOT02140138">
    <property type="protein sequence ID" value="MBW0590820.1"/>
    <property type="molecule type" value="Genomic_DNA"/>
</dbReference>
<name>A0A9Q3KZ79_9BASI</name>
<proteinExistence type="predicted"/>
<accession>A0A9Q3KZ79</accession>
<reference evidence="2" key="1">
    <citation type="submission" date="2021-03" db="EMBL/GenBank/DDBJ databases">
        <title>Draft genome sequence of rust myrtle Austropuccinia psidii MF-1, a brazilian biotype.</title>
        <authorList>
            <person name="Quecine M.C."/>
            <person name="Pachon D.M.R."/>
            <person name="Bonatelli M.L."/>
            <person name="Correr F.H."/>
            <person name="Franceschini L.M."/>
            <person name="Leite T.F."/>
            <person name="Margarido G.R.A."/>
            <person name="Almeida C.A."/>
            <person name="Ferrarezi J.A."/>
            <person name="Labate C.A."/>
        </authorList>
    </citation>
    <scope>NUCLEOTIDE SEQUENCE</scope>
    <source>
        <strain evidence="2">MF-1</strain>
    </source>
</reference>
<feature type="region of interest" description="Disordered" evidence="1">
    <location>
        <begin position="1"/>
        <end position="45"/>
    </location>
</feature>
<protein>
    <submittedName>
        <fullName evidence="2">Uncharacterized protein</fullName>
    </submittedName>
</protein>
<dbReference type="AlphaFoldDB" id="A0A9Q3KZ79"/>